<accession>A0ABT5IRV5</accession>
<reference evidence="1 2" key="1">
    <citation type="submission" date="2023-01" db="EMBL/GenBank/DDBJ databases">
        <title>Novel species of the genus Vogesella isolated from rivers.</title>
        <authorList>
            <person name="Lu H."/>
        </authorList>
    </citation>
    <scope>NUCLEOTIDE SEQUENCE [LARGE SCALE GENOMIC DNA]</scope>
    <source>
        <strain evidence="1 2">LYT5W</strain>
    </source>
</reference>
<proteinExistence type="predicted"/>
<organism evidence="1 2">
    <name type="scientific">Vogesella margarita</name>
    <dbReference type="NCBI Taxonomy" id="2984199"/>
    <lineage>
        <taxon>Bacteria</taxon>
        <taxon>Pseudomonadati</taxon>
        <taxon>Pseudomonadota</taxon>
        <taxon>Betaproteobacteria</taxon>
        <taxon>Neisseriales</taxon>
        <taxon>Chromobacteriaceae</taxon>
        <taxon>Vogesella</taxon>
    </lineage>
</organism>
<comment type="caution">
    <text evidence="1">The sequence shown here is derived from an EMBL/GenBank/DDBJ whole genome shotgun (WGS) entry which is preliminary data.</text>
</comment>
<evidence type="ECO:0000313" key="1">
    <source>
        <dbReference type="EMBL" id="MDC7715305.1"/>
    </source>
</evidence>
<dbReference type="EMBL" id="JAQQLE010000014">
    <property type="protein sequence ID" value="MDC7715305.1"/>
    <property type="molecule type" value="Genomic_DNA"/>
</dbReference>
<evidence type="ECO:0000313" key="2">
    <source>
        <dbReference type="Proteomes" id="UP001222030"/>
    </source>
</evidence>
<protein>
    <recommendedName>
        <fullName evidence="3">Transposase</fullName>
    </recommendedName>
</protein>
<name>A0ABT5IRV5_9NEIS</name>
<gene>
    <name evidence="1" type="ORF">PQU96_14405</name>
</gene>
<sequence>MPASVAFKLKTLCATRQQIIDKLSMLRCGAWPLPATVRPGRGSRLDGRAAYYIVYNQWLELNFQDDGYIASRHESVAGAVGACRISAAILAIWLASDPIRL</sequence>
<dbReference type="Proteomes" id="UP001222030">
    <property type="component" value="Unassembled WGS sequence"/>
</dbReference>
<keyword evidence="2" id="KW-1185">Reference proteome</keyword>
<evidence type="ECO:0008006" key="3">
    <source>
        <dbReference type="Google" id="ProtNLM"/>
    </source>
</evidence>
<dbReference type="RefSeq" id="WP_272773100.1">
    <property type="nucleotide sequence ID" value="NZ_JAQQLE010000014.1"/>
</dbReference>